<dbReference type="EMBL" id="CADIJZ010000061">
    <property type="protein sequence ID" value="CAB3743741.1"/>
    <property type="molecule type" value="Genomic_DNA"/>
</dbReference>
<dbReference type="RefSeq" id="WP_322788921.1">
    <property type="nucleotide sequence ID" value="NZ_CADIJZ010000061.1"/>
</dbReference>
<sequence>MSNEAVAAVEKALSLLDCFQPGKESLSLALRARTTGIPVTTVYGLMNSLKRKCYVGTSSR</sequence>
<dbReference type="InterPro" id="IPR036388">
    <property type="entry name" value="WH-like_DNA-bd_sf"/>
</dbReference>
<dbReference type="InterPro" id="IPR005471">
    <property type="entry name" value="Tscrpt_reg_IclR_N"/>
</dbReference>
<dbReference type="PROSITE" id="PS51077">
    <property type="entry name" value="HTH_ICLR"/>
    <property type="match status" value="1"/>
</dbReference>
<dbReference type="Proteomes" id="UP000494205">
    <property type="component" value="Unassembled WGS sequence"/>
</dbReference>
<proteinExistence type="predicted"/>
<evidence type="ECO:0000313" key="3">
    <source>
        <dbReference type="Proteomes" id="UP000494205"/>
    </source>
</evidence>
<organism evidence="2 3">
    <name type="scientific">Paraburkholderia rhynchosiae</name>
    <dbReference type="NCBI Taxonomy" id="487049"/>
    <lineage>
        <taxon>Bacteria</taxon>
        <taxon>Pseudomonadati</taxon>
        <taxon>Pseudomonadota</taxon>
        <taxon>Betaproteobacteria</taxon>
        <taxon>Burkholderiales</taxon>
        <taxon>Burkholderiaceae</taxon>
        <taxon>Paraburkholderia</taxon>
    </lineage>
</organism>
<dbReference type="AlphaFoldDB" id="A0A6J5CVQ2"/>
<reference evidence="2 3" key="1">
    <citation type="submission" date="2020-04" db="EMBL/GenBank/DDBJ databases">
        <authorList>
            <person name="De Canck E."/>
        </authorList>
    </citation>
    <scope>NUCLEOTIDE SEQUENCE [LARGE SCALE GENOMIC DNA]</scope>
    <source>
        <strain evidence="2 3">LMG 27174</strain>
    </source>
</reference>
<protein>
    <recommendedName>
        <fullName evidence="1">HTH iclR-type domain-containing protein</fullName>
    </recommendedName>
</protein>
<dbReference type="Pfam" id="PF09339">
    <property type="entry name" value="HTH_IclR"/>
    <property type="match status" value="1"/>
</dbReference>
<dbReference type="GO" id="GO:0006355">
    <property type="term" value="P:regulation of DNA-templated transcription"/>
    <property type="evidence" value="ECO:0007669"/>
    <property type="project" value="InterPro"/>
</dbReference>
<feature type="domain" description="HTH iclR-type" evidence="1">
    <location>
        <begin position="6"/>
        <end position="60"/>
    </location>
</feature>
<gene>
    <name evidence="2" type="ORF">LMG27174_07042</name>
</gene>
<name>A0A6J5CVQ2_9BURK</name>
<dbReference type="InterPro" id="IPR036390">
    <property type="entry name" value="WH_DNA-bd_sf"/>
</dbReference>
<evidence type="ECO:0000259" key="1">
    <source>
        <dbReference type="PROSITE" id="PS51077"/>
    </source>
</evidence>
<dbReference type="SUPFAM" id="SSF46785">
    <property type="entry name" value="Winged helix' DNA-binding domain"/>
    <property type="match status" value="1"/>
</dbReference>
<evidence type="ECO:0000313" key="2">
    <source>
        <dbReference type="EMBL" id="CAB3743741.1"/>
    </source>
</evidence>
<accession>A0A6J5CVQ2</accession>
<dbReference type="Gene3D" id="1.10.10.10">
    <property type="entry name" value="Winged helix-like DNA-binding domain superfamily/Winged helix DNA-binding domain"/>
    <property type="match status" value="1"/>
</dbReference>
<dbReference type="GO" id="GO:0003677">
    <property type="term" value="F:DNA binding"/>
    <property type="evidence" value="ECO:0007669"/>
    <property type="project" value="InterPro"/>
</dbReference>